<protein>
    <submittedName>
        <fullName evidence="3">Helix-turn-helix domain-containing protein</fullName>
    </submittedName>
</protein>
<evidence type="ECO:0000259" key="1">
    <source>
        <dbReference type="PROSITE" id="PS50943"/>
    </source>
</evidence>
<dbReference type="Gene3D" id="1.10.260.40">
    <property type="entry name" value="lambda repressor-like DNA-binding domains"/>
    <property type="match status" value="1"/>
</dbReference>
<dbReference type="SUPFAM" id="SSF47413">
    <property type="entry name" value="lambda repressor-like DNA-binding domains"/>
    <property type="match status" value="1"/>
</dbReference>
<evidence type="ECO:0000313" key="4">
    <source>
        <dbReference type="EMBL" id="MBC2373613.1"/>
    </source>
</evidence>
<organism evidence="3 5">
    <name type="scientific">Listeria booriae</name>
    <dbReference type="NCBI Taxonomy" id="1552123"/>
    <lineage>
        <taxon>Bacteria</taxon>
        <taxon>Bacillati</taxon>
        <taxon>Bacillota</taxon>
        <taxon>Bacilli</taxon>
        <taxon>Bacillales</taxon>
        <taxon>Listeriaceae</taxon>
        <taxon>Listeria</taxon>
    </lineage>
</organism>
<dbReference type="EMBL" id="JAAROL010000010">
    <property type="protein sequence ID" value="MBC1333446.1"/>
    <property type="molecule type" value="Genomic_DNA"/>
</dbReference>
<proteinExistence type="predicted"/>
<dbReference type="Proteomes" id="UP000546244">
    <property type="component" value="Unassembled WGS sequence"/>
</dbReference>
<dbReference type="Proteomes" id="UP000543379">
    <property type="component" value="Unassembled WGS sequence"/>
</dbReference>
<comment type="caution">
    <text evidence="3">The sequence shown here is derived from an EMBL/GenBank/DDBJ whole genome shotgun (WGS) entry which is preliminary data.</text>
</comment>
<dbReference type="InterPro" id="IPR010982">
    <property type="entry name" value="Lambda_DNA-bd_dom_sf"/>
</dbReference>
<dbReference type="EMBL" id="JAAROV010000008">
    <property type="protein sequence ID" value="MBC1318429.1"/>
    <property type="molecule type" value="Genomic_DNA"/>
</dbReference>
<dbReference type="EMBL" id="JAARMV010000007">
    <property type="protein sequence ID" value="MBC2373613.1"/>
    <property type="molecule type" value="Genomic_DNA"/>
</dbReference>
<dbReference type="CDD" id="cd00093">
    <property type="entry name" value="HTH_XRE"/>
    <property type="match status" value="1"/>
</dbReference>
<evidence type="ECO:0000313" key="6">
    <source>
        <dbReference type="Proteomes" id="UP000543379"/>
    </source>
</evidence>
<dbReference type="AlphaFoldDB" id="A0A7X1BW52"/>
<dbReference type="InterPro" id="IPR001387">
    <property type="entry name" value="Cro/C1-type_HTH"/>
</dbReference>
<dbReference type="Pfam" id="PF01381">
    <property type="entry name" value="HTH_3"/>
    <property type="match status" value="1"/>
</dbReference>
<gene>
    <name evidence="3" type="ORF">HB759_15985</name>
    <name evidence="2" type="ORF">HB811_16750</name>
    <name evidence="4" type="ORF">HBP98_16500</name>
</gene>
<feature type="domain" description="HTH cro/C1-type" evidence="1">
    <location>
        <begin position="44"/>
        <end position="93"/>
    </location>
</feature>
<dbReference type="RefSeq" id="WP_185369292.1">
    <property type="nucleotide sequence ID" value="NZ_JAARMV010000007.1"/>
</dbReference>
<dbReference type="PROSITE" id="PS50943">
    <property type="entry name" value="HTH_CROC1"/>
    <property type="match status" value="1"/>
</dbReference>
<evidence type="ECO:0000313" key="5">
    <source>
        <dbReference type="Proteomes" id="UP000532866"/>
    </source>
</evidence>
<dbReference type="Proteomes" id="UP000532866">
    <property type="component" value="Unassembled WGS sequence"/>
</dbReference>
<evidence type="ECO:0000313" key="3">
    <source>
        <dbReference type="EMBL" id="MBC1333446.1"/>
    </source>
</evidence>
<accession>A0A7X1BW52</accession>
<evidence type="ECO:0000313" key="7">
    <source>
        <dbReference type="Proteomes" id="UP000546244"/>
    </source>
</evidence>
<reference evidence="5 6" key="1">
    <citation type="submission" date="2020-03" db="EMBL/GenBank/DDBJ databases">
        <title>Soil Listeria distribution.</title>
        <authorList>
            <person name="Liao J."/>
            <person name="Wiedmann M."/>
        </authorList>
    </citation>
    <scope>NUCLEOTIDE SEQUENCE [LARGE SCALE GENOMIC DNA]</scope>
    <source>
        <strain evidence="2 6">FSL L7-1816</strain>
        <strain evidence="3 5">FSL L7-1833</strain>
        <strain evidence="4 7">FSL L7-1850</strain>
    </source>
</reference>
<sequence length="103" mass="11984">MEETDIFDLMDVPVEDITIEQKKEAKILVSAVPDYEGKDFLRVRKEYQISQSKFAALLGVKRNTLSGYENEAKPPSTIAKRMLGIIEDHPEFIWMFYLQKLED</sequence>
<evidence type="ECO:0000313" key="2">
    <source>
        <dbReference type="EMBL" id="MBC1318429.1"/>
    </source>
</evidence>
<name>A0A7X1BW52_9LIST</name>
<dbReference type="GO" id="GO:0003677">
    <property type="term" value="F:DNA binding"/>
    <property type="evidence" value="ECO:0007669"/>
    <property type="project" value="InterPro"/>
</dbReference>